<protein>
    <recommendedName>
        <fullName evidence="4">Apple domain-containing protein</fullName>
    </recommendedName>
</protein>
<dbReference type="EMBL" id="HBFX01027205">
    <property type="protein sequence ID" value="CAD8963863.1"/>
    <property type="molecule type" value="Transcribed_RNA"/>
</dbReference>
<dbReference type="EMBL" id="HBFX01027200">
    <property type="protein sequence ID" value="CAD8963857.1"/>
    <property type="molecule type" value="Transcribed_RNA"/>
</dbReference>
<reference evidence="2" key="1">
    <citation type="submission" date="2021-01" db="EMBL/GenBank/DDBJ databases">
        <authorList>
            <person name="Corre E."/>
            <person name="Pelletier E."/>
            <person name="Niang G."/>
            <person name="Scheremetjew M."/>
            <person name="Finn R."/>
            <person name="Kale V."/>
            <person name="Holt S."/>
            <person name="Cochrane G."/>
            <person name="Meng A."/>
            <person name="Brown T."/>
            <person name="Cohen L."/>
        </authorList>
    </citation>
    <scope>NUCLEOTIDE SEQUENCE</scope>
    <source>
        <strain evidence="2">CCMP644</strain>
    </source>
</reference>
<feature type="transmembrane region" description="Helical" evidence="1">
    <location>
        <begin position="303"/>
        <end position="324"/>
    </location>
</feature>
<organism evidence="2">
    <name type="scientific">Hemiselmis andersenii</name>
    <name type="common">Cryptophyte alga</name>
    <dbReference type="NCBI Taxonomy" id="464988"/>
    <lineage>
        <taxon>Eukaryota</taxon>
        <taxon>Cryptophyceae</taxon>
        <taxon>Cryptomonadales</taxon>
        <taxon>Hemiselmidaceae</taxon>
        <taxon>Hemiselmis</taxon>
    </lineage>
</organism>
<evidence type="ECO:0000256" key="1">
    <source>
        <dbReference type="SAM" id="Phobius"/>
    </source>
</evidence>
<evidence type="ECO:0000313" key="2">
    <source>
        <dbReference type="EMBL" id="CAD8963857.1"/>
    </source>
</evidence>
<keyword evidence="1" id="KW-0472">Membrane</keyword>
<dbReference type="Gene3D" id="3.50.4.10">
    <property type="entry name" value="Hepatocyte Growth Factor"/>
    <property type="match status" value="1"/>
</dbReference>
<name>A0A6U4X9Q6_HEMAN</name>
<accession>A0A6U4X9Q6</accession>
<keyword evidence="1" id="KW-1133">Transmembrane helix</keyword>
<keyword evidence="1" id="KW-0812">Transmembrane</keyword>
<evidence type="ECO:0008006" key="4">
    <source>
        <dbReference type="Google" id="ProtNLM"/>
    </source>
</evidence>
<evidence type="ECO:0000313" key="3">
    <source>
        <dbReference type="EMBL" id="CAD8963863.1"/>
    </source>
</evidence>
<sequence length="519" mass="56141">MDRITNGAETAIGFDARTGAAPYRFIGCGAHTNYYTKGCITPGWSIIEQNAQSEGTAPDPNSCCSDYNQPPGGGDENFATCARPNQFGGYPYRLCYPEGPCEGATGFISIDKRAAFKSCGGYMGCNADRQARWDGGALISTHVEEPLREDPASKEKGTGKLAKAVADWSSCCKRCSTTAGCVAWDFAPLSSSCNLYSTQGNRVRDMWFYAGVPGFDDAPLECQKRSDIHTCLHAPKCDVEDLEAAAAKNDPKICDNTQPVRCMRSDGTGMSRLQCTTLDSALDEACEVCREDDIREGLHPRDAMIVGVTIPGSILLIFAALFSWCRCDYNRKYVSVETDQVVGKGIKTQTRTRSTKHGVQTYQVTIYVVEVEYTWEGSKRVETISREGKNYTNKLSLSLIKETGRIRGGYCCAGNDGVFNIASSGEVSHTWMSACQPGKNPTAQKKPGNQENTGQTRLAVAARLCPKCDQKQPEESGQPLNFCNACGASLLALEVQNADLRRSATGDSSTAGSPGHSRV</sequence>
<proteinExistence type="predicted"/>
<gene>
    <name evidence="2" type="ORF">HAND00432_LOCUS16464</name>
    <name evidence="3" type="ORF">HAND00432_LOCUS16468</name>
</gene>
<dbReference type="AlphaFoldDB" id="A0A6U4X9Q6"/>